<accession>A0A371J9Z8</accession>
<proteinExistence type="predicted"/>
<comment type="caution">
    <text evidence="1">The sequence shown here is derived from an EMBL/GenBank/DDBJ whole genome shotgun (WGS) entry which is preliminary data.</text>
</comment>
<name>A0A371J9Z8_9FIRM</name>
<evidence type="ECO:0000313" key="1">
    <source>
        <dbReference type="EMBL" id="RDY29600.1"/>
    </source>
</evidence>
<evidence type="ECO:0000313" key="2">
    <source>
        <dbReference type="Proteomes" id="UP000215694"/>
    </source>
</evidence>
<keyword evidence="2" id="KW-1185">Reference proteome</keyword>
<organism evidence="1 2">
    <name type="scientific">Romboutsia weinsteinii</name>
    <dbReference type="NCBI Taxonomy" id="2020949"/>
    <lineage>
        <taxon>Bacteria</taxon>
        <taxon>Bacillati</taxon>
        <taxon>Bacillota</taxon>
        <taxon>Clostridia</taxon>
        <taxon>Peptostreptococcales</taxon>
        <taxon>Peptostreptococcaceae</taxon>
        <taxon>Romboutsia</taxon>
    </lineage>
</organism>
<protein>
    <submittedName>
        <fullName evidence="1">Uncharacterized protein</fullName>
    </submittedName>
</protein>
<dbReference type="EMBL" id="NOJY02000001">
    <property type="protein sequence ID" value="RDY29600.1"/>
    <property type="molecule type" value="Genomic_DNA"/>
</dbReference>
<dbReference type="Proteomes" id="UP000215694">
    <property type="component" value="Unassembled WGS sequence"/>
</dbReference>
<dbReference type="OrthoDB" id="1750707at2"/>
<dbReference type="RefSeq" id="WP_094367158.1">
    <property type="nucleotide sequence ID" value="NZ_NOJY02000001.1"/>
</dbReference>
<gene>
    <name evidence="1" type="ORF">CHL78_000060</name>
</gene>
<dbReference type="AlphaFoldDB" id="A0A371J9Z8"/>
<reference evidence="1 2" key="1">
    <citation type="journal article" date="2017" name="Genome Announc.">
        <title>Draft Genome Sequence of Romboutsia weinsteinii sp. nov. Strain CCRI-19649(T) Isolated from Surface Water.</title>
        <authorList>
            <person name="Maheux A.F."/>
            <person name="Boudreau D.K."/>
            <person name="Berube E."/>
            <person name="Boissinot M."/>
            <person name="Cantin P."/>
            <person name="Raymond F."/>
            <person name="Corbeil J."/>
            <person name="Omar R.F."/>
            <person name="Bergeron M.G."/>
        </authorList>
    </citation>
    <scope>NUCLEOTIDE SEQUENCE [LARGE SCALE GENOMIC DNA]</scope>
    <source>
        <strain evidence="1 2">CCRI-19649</strain>
    </source>
</reference>
<sequence>MNVNNKDIKPFYIYTDKNSLYIKNINEHTEKLCNNIHTYSANIDNSKKIHICCVDTSGKLIHLSNTNGYWKKNVIGKAFNNIKNIKNLRTYILNNYLNIFVVEKYPLSDNLYRVSHFNFSPSNYKVSKYHINNILKDKESIYKLNIDDSSNIIFEYKSPTSSRLDSTSNALIFNSNSRIWTTNNTLLRSSYVPEANEYCSHVQSNIQDDIFEYCYSIDYKI</sequence>